<gene>
    <name evidence="3" type="ORF">SAMN05216199_3587</name>
</gene>
<dbReference type="RefSeq" id="WP_091761253.1">
    <property type="nucleotide sequence ID" value="NZ_FOHB01000007.1"/>
</dbReference>
<name>A0A1H9XBF0_9MICO</name>
<evidence type="ECO:0000313" key="3">
    <source>
        <dbReference type="EMBL" id="SES43207.1"/>
    </source>
</evidence>
<dbReference type="InterPro" id="IPR043130">
    <property type="entry name" value="CDP-OH_PTrfase_TM_dom"/>
</dbReference>
<dbReference type="Pfam" id="PF01066">
    <property type="entry name" value="CDP-OH_P_transf"/>
    <property type="match status" value="1"/>
</dbReference>
<feature type="transmembrane region" description="Helical" evidence="2">
    <location>
        <begin position="223"/>
        <end position="248"/>
    </location>
</feature>
<dbReference type="Proteomes" id="UP000199019">
    <property type="component" value="Unassembled WGS sequence"/>
</dbReference>
<keyword evidence="4" id="KW-1185">Reference proteome</keyword>
<feature type="transmembrane region" description="Helical" evidence="2">
    <location>
        <begin position="68"/>
        <end position="92"/>
    </location>
</feature>
<proteinExistence type="predicted"/>
<evidence type="ECO:0000256" key="1">
    <source>
        <dbReference type="SAM" id="MobiDB-lite"/>
    </source>
</evidence>
<accession>A0A1H9XBF0</accession>
<protein>
    <submittedName>
        <fullName evidence="3">CDP-alcohol phosphatidyltransferase</fullName>
    </submittedName>
</protein>
<dbReference type="InterPro" id="IPR000462">
    <property type="entry name" value="CDP-OH_P_trans"/>
</dbReference>
<dbReference type="OrthoDB" id="7857679at2"/>
<organism evidence="3 4">
    <name type="scientific">Pedococcus cremeus</name>
    <dbReference type="NCBI Taxonomy" id="587636"/>
    <lineage>
        <taxon>Bacteria</taxon>
        <taxon>Bacillati</taxon>
        <taxon>Actinomycetota</taxon>
        <taxon>Actinomycetes</taxon>
        <taxon>Micrococcales</taxon>
        <taxon>Intrasporangiaceae</taxon>
        <taxon>Pedococcus</taxon>
    </lineage>
</organism>
<dbReference type="Gene3D" id="1.20.120.1760">
    <property type="match status" value="1"/>
</dbReference>
<dbReference type="GO" id="GO:0016020">
    <property type="term" value="C:membrane"/>
    <property type="evidence" value="ECO:0007669"/>
    <property type="project" value="InterPro"/>
</dbReference>
<feature type="transmembrane region" description="Helical" evidence="2">
    <location>
        <begin position="260"/>
        <end position="281"/>
    </location>
</feature>
<feature type="region of interest" description="Disordered" evidence="1">
    <location>
        <begin position="1"/>
        <end position="28"/>
    </location>
</feature>
<dbReference type="AlphaFoldDB" id="A0A1H9XBF0"/>
<reference evidence="4" key="1">
    <citation type="submission" date="2016-10" db="EMBL/GenBank/DDBJ databases">
        <authorList>
            <person name="Varghese N."/>
            <person name="Submissions S."/>
        </authorList>
    </citation>
    <scope>NUCLEOTIDE SEQUENCE [LARGE SCALE GENOMIC DNA]</scope>
    <source>
        <strain evidence="4">CGMCC 1.6963</strain>
    </source>
</reference>
<keyword evidence="2" id="KW-0472">Membrane</keyword>
<dbReference type="GO" id="GO:0016780">
    <property type="term" value="F:phosphotransferase activity, for other substituted phosphate groups"/>
    <property type="evidence" value="ECO:0007669"/>
    <property type="project" value="InterPro"/>
</dbReference>
<dbReference type="STRING" id="587636.SAMN05216199_3587"/>
<feature type="compositionally biased region" description="Polar residues" evidence="1">
    <location>
        <begin position="1"/>
        <end position="16"/>
    </location>
</feature>
<keyword evidence="2" id="KW-1133">Transmembrane helix</keyword>
<dbReference type="EMBL" id="FOHB01000007">
    <property type="protein sequence ID" value="SES43207.1"/>
    <property type="molecule type" value="Genomic_DNA"/>
</dbReference>
<dbReference type="GO" id="GO:0008654">
    <property type="term" value="P:phospholipid biosynthetic process"/>
    <property type="evidence" value="ECO:0007669"/>
    <property type="project" value="InterPro"/>
</dbReference>
<sequence length="287" mass="30370">MSPTDDSTTPAGSESPPTGPVHDPRDNHPSLEQLRAVAQPAAHIGRYNAEHWAGALYIRHLSIYATRALLPTGISPNGVTWLMIVVGVVGAFTTPLPGLVGPLLCALAMQVQILLDCSDGEVARWRQRFSPAGIYLDRIGHYATEASIPIAVGLRADGWTLSDPLDVGGWTLLGLLVSVVVLMNKAFTDLMHVARAKTGRPPLEDVAETARPKGSGLATARRAFAYLPIFRAFVAIEASLLVLLAGVIDVLRGDLGGTQGLLLLMVPLAFITAGGHLLAVLSSSRLD</sequence>
<evidence type="ECO:0000256" key="2">
    <source>
        <dbReference type="SAM" id="Phobius"/>
    </source>
</evidence>
<keyword evidence="2" id="KW-0812">Transmembrane</keyword>
<evidence type="ECO:0000313" key="4">
    <source>
        <dbReference type="Proteomes" id="UP000199019"/>
    </source>
</evidence>
<keyword evidence="3" id="KW-0808">Transferase</keyword>